<accession>A0ABT2RMD5</accession>
<keyword evidence="1" id="KW-1133">Transmembrane helix</keyword>
<feature type="transmembrane region" description="Helical" evidence="1">
    <location>
        <begin position="140"/>
        <end position="160"/>
    </location>
</feature>
<dbReference type="RefSeq" id="WP_158369592.1">
    <property type="nucleotide sequence ID" value="NZ_JAOQJU010000007.1"/>
</dbReference>
<comment type="caution">
    <text evidence="2">The sequence shown here is derived from an EMBL/GenBank/DDBJ whole genome shotgun (WGS) entry which is preliminary data.</text>
</comment>
<proteinExistence type="predicted"/>
<keyword evidence="3" id="KW-1185">Reference proteome</keyword>
<sequence>MKKFEKVMAAAAMIFLIIALLLTSFQVAIYGDSEYRFYEREYEKYGVTEALGMEMSDVMDVTDKMMAYLIGQREELSVITTVEGKEQDFFNEQDRLHMADVKNLFLGGLKLRWILLGGSVLLFLILAFRKVNLGEALPRAYFQALGICGGLTVVMGVLFASDFNKYFTIFHEIFFTNDLWLFDPETDYMIRMLPEGFFYDMVMRIGACFVGGLILLAAVFFLWGKKTKNRHNA</sequence>
<evidence type="ECO:0000256" key="1">
    <source>
        <dbReference type="SAM" id="Phobius"/>
    </source>
</evidence>
<feature type="transmembrane region" description="Helical" evidence="1">
    <location>
        <begin position="111"/>
        <end position="128"/>
    </location>
</feature>
<dbReference type="NCBIfam" id="TIGR01906">
    <property type="entry name" value="integ_TIGR01906"/>
    <property type="match status" value="1"/>
</dbReference>
<reference evidence="2 3" key="1">
    <citation type="journal article" date="2021" name="ISME Commun">
        <title>Automated analysis of genomic sequences facilitates high-throughput and comprehensive description of bacteria.</title>
        <authorList>
            <person name="Hitch T.C.A."/>
        </authorList>
    </citation>
    <scope>NUCLEOTIDE SEQUENCE [LARGE SCALE GENOMIC DNA]</scope>
    <source>
        <strain evidence="2 3">Sanger_03</strain>
    </source>
</reference>
<feature type="transmembrane region" description="Helical" evidence="1">
    <location>
        <begin position="201"/>
        <end position="223"/>
    </location>
</feature>
<keyword evidence="1" id="KW-0472">Membrane</keyword>
<keyword evidence="1" id="KW-0812">Transmembrane</keyword>
<gene>
    <name evidence="2" type="ORF">OCV99_08150</name>
</gene>
<dbReference type="Proteomes" id="UP001652431">
    <property type="component" value="Unassembled WGS sequence"/>
</dbReference>
<protein>
    <submittedName>
        <fullName evidence="2">TIGR01906 family membrane protein</fullName>
    </submittedName>
</protein>
<name>A0ABT2RMD5_9FIRM</name>
<feature type="transmembrane region" description="Helical" evidence="1">
    <location>
        <begin position="7"/>
        <end position="29"/>
    </location>
</feature>
<organism evidence="2 3">
    <name type="scientific">Dorea acetigenes</name>
    <dbReference type="NCBI Taxonomy" id="2981787"/>
    <lineage>
        <taxon>Bacteria</taxon>
        <taxon>Bacillati</taxon>
        <taxon>Bacillota</taxon>
        <taxon>Clostridia</taxon>
        <taxon>Lachnospirales</taxon>
        <taxon>Lachnospiraceae</taxon>
        <taxon>Dorea</taxon>
    </lineage>
</organism>
<dbReference type="InterPro" id="IPR010178">
    <property type="entry name" value="Lit"/>
</dbReference>
<dbReference type="Pfam" id="PF07314">
    <property type="entry name" value="Lit"/>
    <property type="match status" value="1"/>
</dbReference>
<evidence type="ECO:0000313" key="2">
    <source>
        <dbReference type="EMBL" id="MCU6686518.1"/>
    </source>
</evidence>
<evidence type="ECO:0000313" key="3">
    <source>
        <dbReference type="Proteomes" id="UP001652431"/>
    </source>
</evidence>
<dbReference type="EMBL" id="JAOQJU010000007">
    <property type="protein sequence ID" value="MCU6686518.1"/>
    <property type="molecule type" value="Genomic_DNA"/>
</dbReference>